<evidence type="ECO:0000313" key="3">
    <source>
        <dbReference type="EMBL" id="PTA48724.1"/>
    </source>
</evidence>
<dbReference type="NCBIfam" id="NF033631">
    <property type="entry name" value="SLATT_5"/>
    <property type="match status" value="1"/>
</dbReference>
<keyword evidence="1" id="KW-1133">Transmembrane helix</keyword>
<keyword evidence="4" id="KW-1185">Reference proteome</keyword>
<dbReference type="Proteomes" id="UP000240506">
    <property type="component" value="Unassembled WGS sequence"/>
</dbReference>
<feature type="transmembrane region" description="Helical" evidence="1">
    <location>
        <begin position="107"/>
        <end position="126"/>
    </location>
</feature>
<feature type="domain" description="SMODS and SLOG-associating 2TM effector" evidence="2">
    <location>
        <begin position="49"/>
        <end position="249"/>
    </location>
</feature>
<evidence type="ECO:0000313" key="4">
    <source>
        <dbReference type="Proteomes" id="UP000240506"/>
    </source>
</evidence>
<dbReference type="InterPro" id="IPR041115">
    <property type="entry name" value="SLATT_5"/>
</dbReference>
<keyword evidence="1" id="KW-0812">Transmembrane</keyword>
<protein>
    <recommendedName>
        <fullName evidence="2">SMODS and SLOG-associating 2TM effector domain-containing protein</fullName>
    </recommendedName>
</protein>
<evidence type="ECO:0000256" key="1">
    <source>
        <dbReference type="SAM" id="Phobius"/>
    </source>
</evidence>
<comment type="caution">
    <text evidence="3">The sequence shown here is derived from an EMBL/GenBank/DDBJ whole genome shotgun (WGS) entry which is preliminary data.</text>
</comment>
<dbReference type="Pfam" id="PF18160">
    <property type="entry name" value="SLATT_5"/>
    <property type="match status" value="1"/>
</dbReference>
<sequence length="260" mass="29866">MPIFLATLYLIQSDTNYEELLLLGVKALPVYNGCSLIITKINAQDINNKKELMALSNDIWWTRKAKIQTEKRLLSNAYQSQLIMLWYAFFGVAVSIYYLKFNTNSEYANVAWVIYSVLSLTMSGFLTGRSFKERSSQIKECYEALKGIQHKAKLLEDSSNSSGESWKSVREEYEKLLGLCENHTDSDMVKALCIEHLSAHGESDEKTGLKPEMTKCPTYFHWFVFCKDTFKQAAILLVMYILPIAIFFILWSFNECQASV</sequence>
<feature type="transmembrane region" description="Helical" evidence="1">
    <location>
        <begin position="233"/>
        <end position="253"/>
    </location>
</feature>
<evidence type="ECO:0000259" key="2">
    <source>
        <dbReference type="Pfam" id="PF18160"/>
    </source>
</evidence>
<keyword evidence="1" id="KW-0472">Membrane</keyword>
<feature type="transmembrane region" description="Helical" evidence="1">
    <location>
        <begin position="82"/>
        <end position="101"/>
    </location>
</feature>
<gene>
    <name evidence="3" type="ORF">C9I43_16780</name>
</gene>
<proteinExistence type="predicted"/>
<accession>A0ABX5HRA6</accession>
<organism evidence="3 4">
    <name type="scientific">Shewanella morhuae</name>
    <dbReference type="NCBI Taxonomy" id="365591"/>
    <lineage>
        <taxon>Bacteria</taxon>
        <taxon>Pseudomonadati</taxon>
        <taxon>Pseudomonadota</taxon>
        <taxon>Gammaproteobacteria</taxon>
        <taxon>Alteromonadales</taxon>
        <taxon>Shewanellaceae</taxon>
        <taxon>Shewanella</taxon>
    </lineage>
</organism>
<reference evidence="3 4" key="1">
    <citation type="submission" date="2018-04" db="EMBL/GenBank/DDBJ databases">
        <title>Genomic sequence of a freshwater isolate of Shewanella morhuae.</title>
        <authorList>
            <person name="Castillo D.E."/>
            <person name="Gram L."/>
        </authorList>
    </citation>
    <scope>NUCLEOTIDE SEQUENCE [LARGE SCALE GENOMIC DNA]</scope>
    <source>
        <strain evidence="3 4">CW7</strain>
    </source>
</reference>
<dbReference type="EMBL" id="PYSG01000003">
    <property type="protein sequence ID" value="PTA48724.1"/>
    <property type="molecule type" value="Genomic_DNA"/>
</dbReference>
<name>A0ABX5HRA6_9GAMM</name>